<reference evidence="1 2" key="2">
    <citation type="submission" date="2020-06" db="EMBL/GenBank/DDBJ databases">
        <title>Complete Genome Sequence of Clostridium muelleri sp. nov. P21T, an Acid-Alcohol Producing Acetogen Isolated from Old Hay.</title>
        <authorList>
            <person name="Duncan K.E."/>
            <person name="Tanner R.S."/>
        </authorList>
    </citation>
    <scope>NUCLEOTIDE SEQUENCE [LARGE SCALE GENOMIC DNA]</scope>
    <source>
        <strain evidence="1 2">P21</strain>
    </source>
</reference>
<dbReference type="SUPFAM" id="SSF55021">
    <property type="entry name" value="ACT-like"/>
    <property type="match status" value="1"/>
</dbReference>
<comment type="caution">
    <text evidence="1">The sequence shown here is derived from an EMBL/GenBank/DDBJ whole genome shotgun (WGS) entry which is preliminary data.</text>
</comment>
<gene>
    <name evidence="1" type="ORF">HBE96_10620</name>
</gene>
<sequence length="82" mass="9029">MQTTIMALSVDARNLHAPEVQTVLTRYGSIIKTRLGLHEVAVDSSSQVGRILLHICSDSNEVNSLEEELTDIEGVNVKHMTL</sequence>
<dbReference type="InterPro" id="IPR027271">
    <property type="entry name" value="Acetolactate_synth/TF_NikR_C"/>
</dbReference>
<name>A0A7Y0EGU2_9CLOT</name>
<dbReference type="Proteomes" id="UP000537131">
    <property type="component" value="Unassembled WGS sequence"/>
</dbReference>
<evidence type="ECO:0008006" key="3">
    <source>
        <dbReference type="Google" id="ProtNLM"/>
    </source>
</evidence>
<reference evidence="1 2" key="1">
    <citation type="submission" date="2020-04" db="EMBL/GenBank/DDBJ databases">
        <authorList>
            <person name="Doyle D.A."/>
        </authorList>
    </citation>
    <scope>NUCLEOTIDE SEQUENCE [LARGE SCALE GENOMIC DNA]</scope>
    <source>
        <strain evidence="1 2">P21</strain>
    </source>
</reference>
<evidence type="ECO:0000313" key="1">
    <source>
        <dbReference type="EMBL" id="NMM63141.1"/>
    </source>
</evidence>
<protein>
    <recommendedName>
        <fullName evidence="3">Iron-only hydrogenase system regulator</fullName>
    </recommendedName>
</protein>
<dbReference type="Gene3D" id="3.30.70.1150">
    <property type="entry name" value="ACT-like. Chain A, domain 2"/>
    <property type="match status" value="1"/>
</dbReference>
<proteinExistence type="predicted"/>
<accession>A0A7Y0EGU2</accession>
<dbReference type="EMBL" id="JABBNI010000018">
    <property type="protein sequence ID" value="NMM63141.1"/>
    <property type="molecule type" value="Genomic_DNA"/>
</dbReference>
<keyword evidence="2" id="KW-1185">Reference proteome</keyword>
<dbReference type="RefSeq" id="WP_169297743.1">
    <property type="nucleotide sequence ID" value="NZ_JABBNI010000018.1"/>
</dbReference>
<organism evidence="1 2">
    <name type="scientific">Clostridium muellerianum</name>
    <dbReference type="NCBI Taxonomy" id="2716538"/>
    <lineage>
        <taxon>Bacteria</taxon>
        <taxon>Bacillati</taxon>
        <taxon>Bacillota</taxon>
        <taxon>Clostridia</taxon>
        <taxon>Eubacteriales</taxon>
        <taxon>Clostridiaceae</taxon>
        <taxon>Clostridium</taxon>
    </lineage>
</organism>
<dbReference type="InterPro" id="IPR045865">
    <property type="entry name" value="ACT-like_dom_sf"/>
</dbReference>
<evidence type="ECO:0000313" key="2">
    <source>
        <dbReference type="Proteomes" id="UP000537131"/>
    </source>
</evidence>
<dbReference type="AlphaFoldDB" id="A0A7Y0EGU2"/>